<evidence type="ECO:0000313" key="5">
    <source>
        <dbReference type="EMBL" id="CAI8037452.1"/>
    </source>
</evidence>
<reference evidence="5" key="1">
    <citation type="submission" date="2023-03" db="EMBL/GenBank/DDBJ databases">
        <authorList>
            <person name="Steffen K."/>
            <person name="Cardenas P."/>
        </authorList>
    </citation>
    <scope>NUCLEOTIDE SEQUENCE</scope>
</reference>
<dbReference type="EMBL" id="CASHTH010002939">
    <property type="protein sequence ID" value="CAI8037452.1"/>
    <property type="molecule type" value="Genomic_DNA"/>
</dbReference>
<keyword evidence="1" id="KW-0560">Oxidoreductase</keyword>
<dbReference type="PANTHER" id="PTHR44269">
    <property type="entry name" value="DEHYDROGENASE/REDUCTASE SDR FAMILY MEMBER 7-RELATED"/>
    <property type="match status" value="1"/>
</dbReference>
<organism evidence="5 6">
    <name type="scientific">Geodia barretti</name>
    <name type="common">Barrett's horny sponge</name>
    <dbReference type="NCBI Taxonomy" id="519541"/>
    <lineage>
        <taxon>Eukaryota</taxon>
        <taxon>Metazoa</taxon>
        <taxon>Porifera</taxon>
        <taxon>Demospongiae</taxon>
        <taxon>Heteroscleromorpha</taxon>
        <taxon>Tetractinellida</taxon>
        <taxon>Astrophorina</taxon>
        <taxon>Geodiidae</taxon>
        <taxon>Geodia</taxon>
    </lineage>
</organism>
<evidence type="ECO:0000256" key="3">
    <source>
        <dbReference type="SAM" id="Phobius"/>
    </source>
</evidence>
<dbReference type="Proteomes" id="UP001174909">
    <property type="component" value="Unassembled WGS sequence"/>
</dbReference>
<keyword evidence="3" id="KW-0472">Membrane</keyword>
<accession>A0AA35X4G3</accession>
<dbReference type="Gene3D" id="3.40.50.720">
    <property type="entry name" value="NAD(P)-binding Rossmann-like Domain"/>
    <property type="match status" value="1"/>
</dbReference>
<protein>
    <submittedName>
        <fullName evidence="5">Dehydrogenase/reductase SDR family member 7</fullName>
    </submittedName>
</protein>
<evidence type="ECO:0000313" key="6">
    <source>
        <dbReference type="Proteomes" id="UP001174909"/>
    </source>
</evidence>
<dbReference type="InterPro" id="IPR053011">
    <property type="entry name" value="SDR_family_member_7"/>
</dbReference>
<dbReference type="InterPro" id="IPR020904">
    <property type="entry name" value="Sc_DH/Rdtase_CS"/>
</dbReference>
<dbReference type="Pfam" id="PF00106">
    <property type="entry name" value="adh_short"/>
    <property type="match status" value="1"/>
</dbReference>
<dbReference type="SMART" id="SM00822">
    <property type="entry name" value="PKS_KR"/>
    <property type="match status" value="1"/>
</dbReference>
<sequence>MLSFLFHSFAWLCVSYVLFLVVQLVRIFLNDCDLILSLYERWGKRPEAVLAGKVVWITGASSGIGEAIAYELAKAGARLILSARGEEDLRRVANKCRELSPISCRDAHLVLVLDLLDTEQHGPLTAKAVEQNGHIDVLINNAGSSQRAVVLDTDLKVDRAVLELNTIGTVSLTKCVLPHMVERGQGSIVVISSVAGVIGSPGSASYSMSKHALHGFFNTLRMEVAENGVTVHMVCPGPVDTPYFKRQFGPVLGKGPEVIRDPGKKDRTRVTAERCAQLTVVALANRLDEVWISKNPILFFTYMFHYCPLLANWLGKRIGGNRAKAIKAGEKVIDDSFFSSMKKTE</sequence>
<dbReference type="PRINTS" id="PR00080">
    <property type="entry name" value="SDRFAMILY"/>
</dbReference>
<dbReference type="GO" id="GO:0016491">
    <property type="term" value="F:oxidoreductase activity"/>
    <property type="evidence" value="ECO:0007669"/>
    <property type="project" value="UniProtKB-KW"/>
</dbReference>
<proteinExistence type="inferred from homology"/>
<dbReference type="AlphaFoldDB" id="A0AA35X4G3"/>
<dbReference type="InterPro" id="IPR002347">
    <property type="entry name" value="SDR_fam"/>
</dbReference>
<comment type="caution">
    <text evidence="5">The sequence shown here is derived from an EMBL/GenBank/DDBJ whole genome shotgun (WGS) entry which is preliminary data.</text>
</comment>
<comment type="similarity">
    <text evidence="2">Belongs to the short-chain dehydrogenases/reductases (SDR) family.</text>
</comment>
<feature type="transmembrane region" description="Helical" evidence="3">
    <location>
        <begin position="6"/>
        <end position="29"/>
    </location>
</feature>
<dbReference type="InterPro" id="IPR036291">
    <property type="entry name" value="NAD(P)-bd_dom_sf"/>
</dbReference>
<gene>
    <name evidence="5" type="ORF">GBAR_LOCUS20948</name>
</gene>
<dbReference type="SUPFAM" id="SSF51735">
    <property type="entry name" value="NAD(P)-binding Rossmann-fold domains"/>
    <property type="match status" value="1"/>
</dbReference>
<keyword evidence="3" id="KW-0812">Transmembrane</keyword>
<dbReference type="InterPro" id="IPR057326">
    <property type="entry name" value="KR_dom"/>
</dbReference>
<name>A0AA35X4G3_GEOBA</name>
<feature type="domain" description="Ketoreductase" evidence="4">
    <location>
        <begin position="53"/>
        <end position="242"/>
    </location>
</feature>
<dbReference type="PRINTS" id="PR00081">
    <property type="entry name" value="GDHRDH"/>
</dbReference>
<evidence type="ECO:0000256" key="2">
    <source>
        <dbReference type="RuleBase" id="RU000363"/>
    </source>
</evidence>
<evidence type="ECO:0000259" key="4">
    <source>
        <dbReference type="SMART" id="SM00822"/>
    </source>
</evidence>
<keyword evidence="6" id="KW-1185">Reference proteome</keyword>
<keyword evidence="3" id="KW-1133">Transmembrane helix</keyword>
<dbReference type="PANTHER" id="PTHR44269:SF1">
    <property type="entry name" value="DEHYDROGENASE_REDUCTASE SDR FAMILY MEMBER 7"/>
    <property type="match status" value="1"/>
</dbReference>
<evidence type="ECO:0000256" key="1">
    <source>
        <dbReference type="ARBA" id="ARBA00023002"/>
    </source>
</evidence>
<dbReference type="GO" id="GO:0006629">
    <property type="term" value="P:lipid metabolic process"/>
    <property type="evidence" value="ECO:0007669"/>
    <property type="project" value="UniProtKB-ARBA"/>
</dbReference>
<dbReference type="PROSITE" id="PS00061">
    <property type="entry name" value="ADH_SHORT"/>
    <property type="match status" value="1"/>
</dbReference>